<evidence type="ECO:0000259" key="2">
    <source>
        <dbReference type="Pfam" id="PF25072"/>
    </source>
</evidence>
<feature type="transmembrane region" description="Helical" evidence="1">
    <location>
        <begin position="36"/>
        <end position="54"/>
    </location>
</feature>
<gene>
    <name evidence="3" type="ORF">HAX54_052791</name>
</gene>
<keyword evidence="1" id="KW-0812">Transmembrane</keyword>
<dbReference type="InterPro" id="IPR056698">
    <property type="entry name" value="DUF7796"/>
</dbReference>
<feature type="domain" description="DUF7796" evidence="2">
    <location>
        <begin position="109"/>
        <end position="198"/>
    </location>
</feature>
<proteinExistence type="predicted"/>
<dbReference type="Proteomes" id="UP000823775">
    <property type="component" value="Unassembled WGS sequence"/>
</dbReference>
<reference evidence="3 4" key="1">
    <citation type="journal article" date="2021" name="BMC Genomics">
        <title>Datura genome reveals duplications of psychoactive alkaloid biosynthetic genes and high mutation rate following tissue culture.</title>
        <authorList>
            <person name="Rajewski A."/>
            <person name="Carter-House D."/>
            <person name="Stajich J."/>
            <person name="Litt A."/>
        </authorList>
    </citation>
    <scope>NUCLEOTIDE SEQUENCE [LARGE SCALE GENOMIC DNA]</scope>
    <source>
        <strain evidence="3">AR-01</strain>
    </source>
</reference>
<name>A0ABS8WTN0_DATST</name>
<sequence length="212" mass="23643">MGRDFEQGEVMKILKSPSKILQQCTRWVSDLDWKKLILILPPIFLIVYVFFSSVSSVSTGTLVFNPFSNFASTNTIFSTEGSAVSGSGSGFPASFGSESERKLRKDELDRSRIAVCLVGGARRFELTGPSIVQKILKVYPNSDLFLHSPLDSKAYKLSLLKYAPRIAAVRIFRPQPIPETESQVRVLTAQNSPNGIQVYSHLLPPIYFFSLF</sequence>
<protein>
    <recommendedName>
        <fullName evidence="2">DUF7796 domain-containing protein</fullName>
    </recommendedName>
</protein>
<keyword evidence="1" id="KW-0472">Membrane</keyword>
<evidence type="ECO:0000313" key="3">
    <source>
        <dbReference type="EMBL" id="MCE3052504.1"/>
    </source>
</evidence>
<keyword evidence="4" id="KW-1185">Reference proteome</keyword>
<dbReference type="Pfam" id="PF25072">
    <property type="entry name" value="DUF7796"/>
    <property type="match status" value="1"/>
</dbReference>
<keyword evidence="1" id="KW-1133">Transmembrane helix</keyword>
<dbReference type="PANTHER" id="PTHR35112">
    <property type="entry name" value="OS08G0360500 PROTEIN"/>
    <property type="match status" value="1"/>
</dbReference>
<organism evidence="3 4">
    <name type="scientific">Datura stramonium</name>
    <name type="common">Jimsonweed</name>
    <name type="synonym">Common thornapple</name>
    <dbReference type="NCBI Taxonomy" id="4076"/>
    <lineage>
        <taxon>Eukaryota</taxon>
        <taxon>Viridiplantae</taxon>
        <taxon>Streptophyta</taxon>
        <taxon>Embryophyta</taxon>
        <taxon>Tracheophyta</taxon>
        <taxon>Spermatophyta</taxon>
        <taxon>Magnoliopsida</taxon>
        <taxon>eudicotyledons</taxon>
        <taxon>Gunneridae</taxon>
        <taxon>Pentapetalae</taxon>
        <taxon>asterids</taxon>
        <taxon>lamiids</taxon>
        <taxon>Solanales</taxon>
        <taxon>Solanaceae</taxon>
        <taxon>Solanoideae</taxon>
        <taxon>Datureae</taxon>
        <taxon>Datura</taxon>
    </lineage>
</organism>
<dbReference type="EMBL" id="JACEIK010009665">
    <property type="protein sequence ID" value="MCE3052504.1"/>
    <property type="molecule type" value="Genomic_DNA"/>
</dbReference>
<dbReference type="PANTHER" id="PTHR35112:SF1">
    <property type="entry name" value="RING_FYVE_PHD ZINC FINGER SUPERFAMILY PROTEIN"/>
    <property type="match status" value="1"/>
</dbReference>
<accession>A0ABS8WTN0</accession>
<evidence type="ECO:0000313" key="4">
    <source>
        <dbReference type="Proteomes" id="UP000823775"/>
    </source>
</evidence>
<comment type="caution">
    <text evidence="3">The sequence shown here is derived from an EMBL/GenBank/DDBJ whole genome shotgun (WGS) entry which is preliminary data.</text>
</comment>
<evidence type="ECO:0000256" key="1">
    <source>
        <dbReference type="SAM" id="Phobius"/>
    </source>
</evidence>